<keyword evidence="6" id="KW-1185">Reference proteome</keyword>
<dbReference type="InterPro" id="IPR042266">
    <property type="entry name" value="PPPDE_sf"/>
</dbReference>
<dbReference type="InterPro" id="IPR008580">
    <property type="entry name" value="PPPDE_dom"/>
</dbReference>
<dbReference type="GO" id="GO:0070646">
    <property type="term" value="P:protein modification by small protein removal"/>
    <property type="evidence" value="ECO:0007669"/>
    <property type="project" value="TreeGrafter"/>
</dbReference>
<evidence type="ECO:0000259" key="4">
    <source>
        <dbReference type="PROSITE" id="PS51858"/>
    </source>
</evidence>
<comment type="similarity">
    <text evidence="1">Belongs to the DeSI family.</text>
</comment>
<dbReference type="AlphaFoldDB" id="A0A9P7VDE6"/>
<evidence type="ECO:0000313" key="6">
    <source>
        <dbReference type="Proteomes" id="UP000790833"/>
    </source>
</evidence>
<dbReference type="GO" id="GO:0008233">
    <property type="term" value="F:peptidase activity"/>
    <property type="evidence" value="ECO:0007669"/>
    <property type="project" value="UniProtKB-KW"/>
</dbReference>
<organism evidence="5 6">
    <name type="scientific">Scheffersomyces spartinae</name>
    <dbReference type="NCBI Taxonomy" id="45513"/>
    <lineage>
        <taxon>Eukaryota</taxon>
        <taxon>Fungi</taxon>
        <taxon>Dikarya</taxon>
        <taxon>Ascomycota</taxon>
        <taxon>Saccharomycotina</taxon>
        <taxon>Pichiomycetes</taxon>
        <taxon>Debaryomycetaceae</taxon>
        <taxon>Scheffersomyces</taxon>
    </lineage>
</organism>
<keyword evidence="3" id="KW-0378">Hydrolase</keyword>
<dbReference type="PANTHER" id="PTHR12378">
    <property type="entry name" value="DESUMOYLATING ISOPEPTIDASE"/>
    <property type="match status" value="1"/>
</dbReference>
<proteinExistence type="inferred from homology"/>
<gene>
    <name evidence="5" type="ORF">KQ657_003427</name>
</gene>
<dbReference type="Gene3D" id="3.90.1720.30">
    <property type="entry name" value="PPPDE domains"/>
    <property type="match status" value="1"/>
</dbReference>
<dbReference type="EMBL" id="JAHMUF010000003">
    <property type="protein sequence ID" value="KAG7195657.1"/>
    <property type="molecule type" value="Genomic_DNA"/>
</dbReference>
<comment type="caution">
    <text evidence="5">The sequence shown here is derived from an EMBL/GenBank/DDBJ whole genome shotgun (WGS) entry which is preliminary data.</text>
</comment>
<name>A0A9P7VDE6_9ASCO</name>
<dbReference type="SMART" id="SM01179">
    <property type="entry name" value="DUF862"/>
    <property type="match status" value="1"/>
</dbReference>
<dbReference type="GeneID" id="66116801"/>
<evidence type="ECO:0000256" key="2">
    <source>
        <dbReference type="ARBA" id="ARBA00022670"/>
    </source>
</evidence>
<dbReference type="PANTHER" id="PTHR12378:SF7">
    <property type="entry name" value="DESUMOYLATING ISOPEPTIDASE 1"/>
    <property type="match status" value="1"/>
</dbReference>
<dbReference type="OrthoDB" id="21221at2759"/>
<evidence type="ECO:0000313" key="5">
    <source>
        <dbReference type="EMBL" id="KAG7195657.1"/>
    </source>
</evidence>
<reference evidence="5" key="1">
    <citation type="submission" date="2021-03" db="EMBL/GenBank/DDBJ databases">
        <authorList>
            <person name="Palmer J.M."/>
        </authorList>
    </citation>
    <scope>NUCLEOTIDE SEQUENCE</scope>
    <source>
        <strain evidence="5">ARV_011</strain>
    </source>
</reference>
<dbReference type="Pfam" id="PF05903">
    <property type="entry name" value="Peptidase_C97"/>
    <property type="match status" value="1"/>
</dbReference>
<evidence type="ECO:0000256" key="3">
    <source>
        <dbReference type="ARBA" id="ARBA00022801"/>
    </source>
</evidence>
<dbReference type="PROSITE" id="PS51858">
    <property type="entry name" value="PPPDE"/>
    <property type="match status" value="1"/>
</dbReference>
<dbReference type="RefSeq" id="XP_043051202.1">
    <property type="nucleotide sequence ID" value="XM_043194150.1"/>
</dbReference>
<sequence length="156" mass="17854">MSDDTDPQYNVKVHVYDLSQGLARVYAPMLLGINLDAIYHTGVVVYDKEHYIDQGVKENYPGNTKYGTPIEVIDVGSTYISPEIFQEYLDELRVDEKYQAHKYDLFENNCNHFTDHMLEFLVGKNLESRILDLPKQVLNSPNGLLLKQMIGSQPIA</sequence>
<evidence type="ECO:0000256" key="1">
    <source>
        <dbReference type="ARBA" id="ARBA00008140"/>
    </source>
</evidence>
<dbReference type="Proteomes" id="UP000790833">
    <property type="component" value="Unassembled WGS sequence"/>
</dbReference>
<protein>
    <recommendedName>
        <fullName evidence="4">PPPDE domain-containing protein</fullName>
    </recommendedName>
</protein>
<feature type="domain" description="PPPDE" evidence="4">
    <location>
        <begin position="9"/>
        <end position="151"/>
    </location>
</feature>
<keyword evidence="2" id="KW-0645">Protease</keyword>
<accession>A0A9P7VDE6</accession>
<dbReference type="GO" id="GO:0006508">
    <property type="term" value="P:proteolysis"/>
    <property type="evidence" value="ECO:0007669"/>
    <property type="project" value="UniProtKB-KW"/>
</dbReference>